<protein>
    <recommendedName>
        <fullName evidence="3">Histidine kinase/DNA gyrase B/HSP90-like ATPase</fullName>
    </recommendedName>
</protein>
<name>A0A4R6T4K7_9BACT</name>
<reference evidence="1 2" key="1">
    <citation type="submission" date="2019-03" db="EMBL/GenBank/DDBJ databases">
        <title>Genomic Encyclopedia of Type Strains, Phase III (KMG-III): the genomes of soil and plant-associated and newly described type strains.</title>
        <authorList>
            <person name="Whitman W."/>
        </authorList>
    </citation>
    <scope>NUCLEOTIDE SEQUENCE [LARGE SCALE GENOMIC DNA]</scope>
    <source>
        <strain evidence="1 2">CECT 8446</strain>
    </source>
</reference>
<dbReference type="AlphaFoldDB" id="A0A4R6T4K7"/>
<evidence type="ECO:0008006" key="3">
    <source>
        <dbReference type="Google" id="ProtNLM"/>
    </source>
</evidence>
<evidence type="ECO:0000313" key="2">
    <source>
        <dbReference type="Proteomes" id="UP000294535"/>
    </source>
</evidence>
<dbReference type="Proteomes" id="UP000294535">
    <property type="component" value="Unassembled WGS sequence"/>
</dbReference>
<organism evidence="1 2">
    <name type="scientific">Algoriphagus boseongensis</name>
    <dbReference type="NCBI Taxonomy" id="1442587"/>
    <lineage>
        <taxon>Bacteria</taxon>
        <taxon>Pseudomonadati</taxon>
        <taxon>Bacteroidota</taxon>
        <taxon>Cytophagia</taxon>
        <taxon>Cytophagales</taxon>
        <taxon>Cyclobacteriaceae</taxon>
        <taxon>Algoriphagus</taxon>
    </lineage>
</organism>
<dbReference type="RefSeq" id="WP_133554427.1">
    <property type="nucleotide sequence ID" value="NZ_SNYF01000006.1"/>
</dbReference>
<evidence type="ECO:0000313" key="1">
    <source>
        <dbReference type="EMBL" id="TDQ16899.1"/>
    </source>
</evidence>
<keyword evidence="2" id="KW-1185">Reference proteome</keyword>
<comment type="caution">
    <text evidence="1">The sequence shown here is derived from an EMBL/GenBank/DDBJ whole genome shotgun (WGS) entry which is preliminary data.</text>
</comment>
<dbReference type="OrthoDB" id="2047848at2"/>
<sequence>MDKIFSDSYSFSGRLVSGPSAFRKLYALYGYFQGKNATEILLNVDELEWMDANLCAVLDSIIFVLNRDFGHQFFIDKKHVEGKFEIFERNGFIQSSHSAGRMRIDNRDTSIKMTRFKTESDLEFVEYIGESLLGHKAFEEMPEIKVELLDHFLEVFTNIQLHARTNGPIFACGQFYPIQNILKFTLVDIGIGFLQPISDFTKGKIVSINQAILWALEEKHTTKLDAPGGMGLTFLKKYCEENGHGFQIVTDGICWTNEKSFLNFWEVEKFPGTTINLTFNCK</sequence>
<dbReference type="EMBL" id="SNYF01000006">
    <property type="protein sequence ID" value="TDQ16899.1"/>
    <property type="molecule type" value="Genomic_DNA"/>
</dbReference>
<proteinExistence type="predicted"/>
<gene>
    <name evidence="1" type="ORF">DFQ04_1547</name>
</gene>
<accession>A0A4R6T4K7</accession>